<evidence type="ECO:0000313" key="3">
    <source>
        <dbReference type="Proteomes" id="UP001515683"/>
    </source>
</evidence>
<dbReference type="Pfam" id="PF01381">
    <property type="entry name" value="HTH_3"/>
    <property type="match status" value="1"/>
</dbReference>
<dbReference type="Gene3D" id="1.10.260.40">
    <property type="entry name" value="lambda repressor-like DNA-binding domains"/>
    <property type="match status" value="1"/>
</dbReference>
<protein>
    <submittedName>
        <fullName evidence="2">Helix-turn-helix transcriptional regulator</fullName>
    </submittedName>
</protein>
<evidence type="ECO:0000259" key="1">
    <source>
        <dbReference type="PROSITE" id="PS50943"/>
    </source>
</evidence>
<comment type="caution">
    <text evidence="2">The sequence shown here is derived from an EMBL/GenBank/DDBJ whole genome shotgun (WGS) entry which is preliminary data.</text>
</comment>
<dbReference type="InterPro" id="IPR010982">
    <property type="entry name" value="Lambda_DNA-bd_dom_sf"/>
</dbReference>
<feature type="domain" description="HTH cro/C1-type" evidence="1">
    <location>
        <begin position="22"/>
        <end position="77"/>
    </location>
</feature>
<name>A0ABX0RJP5_9GAMM</name>
<dbReference type="InterPro" id="IPR001387">
    <property type="entry name" value="Cro/C1-type_HTH"/>
</dbReference>
<dbReference type="SMART" id="SM00530">
    <property type="entry name" value="HTH_XRE"/>
    <property type="match status" value="1"/>
</dbReference>
<dbReference type="SUPFAM" id="SSF47413">
    <property type="entry name" value="lambda repressor-like DNA-binding domains"/>
    <property type="match status" value="1"/>
</dbReference>
<keyword evidence="3" id="KW-1185">Reference proteome</keyword>
<dbReference type="CDD" id="cd00093">
    <property type="entry name" value="HTH_XRE"/>
    <property type="match status" value="1"/>
</dbReference>
<gene>
    <name evidence="2" type="ORF">F3J40_22505</name>
</gene>
<dbReference type="PROSITE" id="PS50943">
    <property type="entry name" value="HTH_CROC1"/>
    <property type="match status" value="1"/>
</dbReference>
<dbReference type="RefSeq" id="WP_017349866.1">
    <property type="nucleotide sequence ID" value="NZ_VWXF01000014.1"/>
</dbReference>
<organism evidence="2 3">
    <name type="scientific">Candidatus Pantoea multigeneris</name>
    <dbReference type="NCBI Taxonomy" id="2608357"/>
    <lineage>
        <taxon>Bacteria</taxon>
        <taxon>Pseudomonadati</taxon>
        <taxon>Pseudomonadota</taxon>
        <taxon>Gammaproteobacteria</taxon>
        <taxon>Enterobacterales</taxon>
        <taxon>Erwiniaceae</taxon>
        <taxon>Pantoea</taxon>
    </lineage>
</organism>
<dbReference type="EMBL" id="VWXF01000014">
    <property type="protein sequence ID" value="NIF24348.1"/>
    <property type="molecule type" value="Genomic_DNA"/>
</dbReference>
<proteinExistence type="predicted"/>
<accession>A0ABX0RJP5</accession>
<dbReference type="Proteomes" id="UP001515683">
    <property type="component" value="Unassembled WGS sequence"/>
</dbReference>
<reference evidence="2 3" key="1">
    <citation type="journal article" date="2019" name="bioRxiv">
        <title>Bacteria contribute to plant secondary compound degradation in a generalist herbivore system.</title>
        <authorList>
            <person name="Francoeur C.B."/>
            <person name="Khadempour L."/>
            <person name="Moreira-Soto R.D."/>
            <person name="Gotting K."/>
            <person name="Book A.J."/>
            <person name="Pinto-Tomas A.A."/>
            <person name="Keefover-Ring K."/>
            <person name="Currie C.R."/>
        </authorList>
    </citation>
    <scope>NUCLEOTIDE SEQUENCE [LARGE SCALE GENOMIC DNA]</scope>
    <source>
        <strain evidence="2">Acro-835</strain>
    </source>
</reference>
<sequence length="99" mass="10940">MANLMHLFSNPTEIASGIGQNVLKLRLAKNLSRKTLAQRSGVSESSIKRFETSGTISLSSLILLAIALDEITPVAQLFQSVPPRTIEELNNRHRQRGTR</sequence>
<evidence type="ECO:0000313" key="2">
    <source>
        <dbReference type="EMBL" id="NIF24348.1"/>
    </source>
</evidence>